<sequence length="345" mass="37973">MALLPLLLLILAISTDVEGAKKSFGMYDSNPVKKLFVFGDSYVDTGNFLHSGSYKPPSGITFPGTPAGRFGNGRVLTDYLASFLKIESPTPYALKNSSNLQNGINFAYGGTGIFKTLVDGPNVTTQIDSFEQLLKQNVYNKSDLDSSVVLLNAGANDYTTFALKNRSFLEIEQFTESLVKEKTSSLRRIHSLGPQKIAVGLLQPIGCLPTIAVISLYQSCIDLLNLVSKSHNKLMLQAVDDLNQEVGKPVFSALDLYSSFQSSIETMQKNHHDNSTLMNPLEPCCAPESAGYNCGKVDDNGEKKYSLCENPELSFFWDNVHPSQNGWYSVFMQLQPSLGQLTYKE</sequence>
<comment type="similarity">
    <text evidence="1">Belongs to the 'GDSL' lipolytic enzyme family.</text>
</comment>
<name>A0AAN9F2F5_CROPI</name>
<keyword evidence="3" id="KW-0442">Lipid degradation</keyword>
<feature type="chain" id="PRO_5043038441" description="GDSL esterase/lipase" evidence="5">
    <location>
        <begin position="20"/>
        <end position="345"/>
    </location>
</feature>
<keyword evidence="2" id="KW-0378">Hydrolase</keyword>
<dbReference type="InterPro" id="IPR036514">
    <property type="entry name" value="SGNH_hydro_sf"/>
</dbReference>
<accession>A0AAN9F2F5</accession>
<keyword evidence="5" id="KW-0732">Signal</keyword>
<keyword evidence="4" id="KW-0443">Lipid metabolism</keyword>
<protein>
    <recommendedName>
        <fullName evidence="8">GDSL esterase/lipase</fullName>
    </recommendedName>
</protein>
<evidence type="ECO:0000313" key="7">
    <source>
        <dbReference type="Proteomes" id="UP001372338"/>
    </source>
</evidence>
<evidence type="ECO:0000313" key="6">
    <source>
        <dbReference type="EMBL" id="KAK7268409.1"/>
    </source>
</evidence>
<proteinExistence type="inferred from homology"/>
<evidence type="ECO:0000256" key="1">
    <source>
        <dbReference type="ARBA" id="ARBA00008668"/>
    </source>
</evidence>
<evidence type="ECO:0008006" key="8">
    <source>
        <dbReference type="Google" id="ProtNLM"/>
    </source>
</evidence>
<gene>
    <name evidence="6" type="ORF">RIF29_21107</name>
</gene>
<dbReference type="Gene3D" id="3.40.50.1110">
    <property type="entry name" value="SGNH hydrolase"/>
    <property type="match status" value="1"/>
</dbReference>
<dbReference type="InterPro" id="IPR001087">
    <property type="entry name" value="GDSL"/>
</dbReference>
<evidence type="ECO:0000256" key="2">
    <source>
        <dbReference type="ARBA" id="ARBA00022801"/>
    </source>
</evidence>
<dbReference type="Proteomes" id="UP001372338">
    <property type="component" value="Unassembled WGS sequence"/>
</dbReference>
<dbReference type="GO" id="GO:0016788">
    <property type="term" value="F:hydrolase activity, acting on ester bonds"/>
    <property type="evidence" value="ECO:0007669"/>
    <property type="project" value="InterPro"/>
</dbReference>
<organism evidence="6 7">
    <name type="scientific">Crotalaria pallida</name>
    <name type="common">Smooth rattlebox</name>
    <name type="synonym">Crotalaria striata</name>
    <dbReference type="NCBI Taxonomy" id="3830"/>
    <lineage>
        <taxon>Eukaryota</taxon>
        <taxon>Viridiplantae</taxon>
        <taxon>Streptophyta</taxon>
        <taxon>Embryophyta</taxon>
        <taxon>Tracheophyta</taxon>
        <taxon>Spermatophyta</taxon>
        <taxon>Magnoliopsida</taxon>
        <taxon>eudicotyledons</taxon>
        <taxon>Gunneridae</taxon>
        <taxon>Pentapetalae</taxon>
        <taxon>rosids</taxon>
        <taxon>fabids</taxon>
        <taxon>Fabales</taxon>
        <taxon>Fabaceae</taxon>
        <taxon>Papilionoideae</taxon>
        <taxon>50 kb inversion clade</taxon>
        <taxon>genistoids sensu lato</taxon>
        <taxon>core genistoids</taxon>
        <taxon>Crotalarieae</taxon>
        <taxon>Crotalaria</taxon>
    </lineage>
</organism>
<evidence type="ECO:0000256" key="3">
    <source>
        <dbReference type="ARBA" id="ARBA00022963"/>
    </source>
</evidence>
<dbReference type="SUPFAM" id="SSF52266">
    <property type="entry name" value="SGNH hydrolase"/>
    <property type="match status" value="1"/>
</dbReference>
<dbReference type="Pfam" id="PF00657">
    <property type="entry name" value="Lipase_GDSL"/>
    <property type="match status" value="1"/>
</dbReference>
<dbReference type="PANTHER" id="PTHR46020">
    <property type="entry name" value="OSJNBB0059K02.9 PROTEIN"/>
    <property type="match status" value="1"/>
</dbReference>
<evidence type="ECO:0000256" key="5">
    <source>
        <dbReference type="SAM" id="SignalP"/>
    </source>
</evidence>
<evidence type="ECO:0000256" key="4">
    <source>
        <dbReference type="ARBA" id="ARBA00023098"/>
    </source>
</evidence>
<feature type="signal peptide" evidence="5">
    <location>
        <begin position="1"/>
        <end position="19"/>
    </location>
</feature>
<dbReference type="AlphaFoldDB" id="A0AAN9F2F5"/>
<comment type="caution">
    <text evidence="6">The sequence shown here is derived from an EMBL/GenBank/DDBJ whole genome shotgun (WGS) entry which is preliminary data.</text>
</comment>
<dbReference type="GO" id="GO:0016042">
    <property type="term" value="P:lipid catabolic process"/>
    <property type="evidence" value="ECO:0007669"/>
    <property type="project" value="UniProtKB-KW"/>
</dbReference>
<reference evidence="6 7" key="1">
    <citation type="submission" date="2024-01" db="EMBL/GenBank/DDBJ databases">
        <title>The genomes of 5 underutilized Papilionoideae crops provide insights into root nodulation and disease resistanc.</title>
        <authorList>
            <person name="Yuan L."/>
        </authorList>
    </citation>
    <scope>NUCLEOTIDE SEQUENCE [LARGE SCALE GENOMIC DNA]</scope>
    <source>
        <strain evidence="6">ZHUSHIDOU_FW_LH</strain>
        <tissue evidence="6">Leaf</tissue>
    </source>
</reference>
<dbReference type="EMBL" id="JAYWIO010000004">
    <property type="protein sequence ID" value="KAK7268409.1"/>
    <property type="molecule type" value="Genomic_DNA"/>
</dbReference>
<keyword evidence="7" id="KW-1185">Reference proteome</keyword>
<dbReference type="PANTHER" id="PTHR46020:SF4">
    <property type="entry name" value="OS04G0650200 PROTEIN"/>
    <property type="match status" value="1"/>
</dbReference>